<dbReference type="SUPFAM" id="SSF51445">
    <property type="entry name" value="(Trans)glycosidases"/>
    <property type="match status" value="1"/>
</dbReference>
<dbReference type="RefSeq" id="WP_317995217.1">
    <property type="nucleotide sequence ID" value="NZ_AP025523.1"/>
</dbReference>
<proteinExistence type="predicted"/>
<dbReference type="KEGG" id="vab:WPS_29150"/>
<feature type="signal peptide" evidence="1">
    <location>
        <begin position="1"/>
        <end position="19"/>
    </location>
</feature>
<name>A0AAN1XYD7_UNVUL</name>
<keyword evidence="3" id="KW-1185">Reference proteome</keyword>
<sequence>MRTAVVVFFIMLAAALAWPTPWPTPAPAPSPVVQWYGNPGRSYALSVRPLGVTPDGDARAFVAIAFRDASGAPAKPRHGTDFDYAPSRGSDQWQTRLRFDGPGTIVSVRDEGRVTVRVRANRPAGLGTQTIAFDTRTWTMPRVVAGAVGPHLVRIGWFPRVTRGAVRIERVDAAGVRRGLATVAAPASTWTDDGVVPGTTVRYDVVRPGRGRARVTVTVPPELPRSDATTVRGKGAWLAFSGDPLDPDAYRDLDPDLIAQTAKRAGLRYVELRLAYGAFDEVTPEAKATVDALIDKLSDSGIAVLGWTVPRAVTYEDLARNSAVAAYRTPRGTTLAGLAVDVERGDEFLGDGAPGFTALSTYLHELRRAVGRGVLLVATVEDPFLERLDARRFPYAAIARDADVLQPMTYWRMLGPWDSVEKARTAVAGSIAAVRRLAGRDLPINVGAQTTSLSKRGAPPGPELAAAIAEARAQGALGVTLYDWGGTWPAQWDAVAGEAW</sequence>
<dbReference type="EMBL" id="AP025523">
    <property type="protein sequence ID" value="BDE07639.1"/>
    <property type="molecule type" value="Genomic_DNA"/>
</dbReference>
<dbReference type="InterPro" id="IPR017853">
    <property type="entry name" value="GH"/>
</dbReference>
<gene>
    <name evidence="2" type="ORF">WPS_29150</name>
</gene>
<evidence type="ECO:0000313" key="2">
    <source>
        <dbReference type="EMBL" id="BDE07639.1"/>
    </source>
</evidence>
<dbReference type="AlphaFoldDB" id="A0AAN1XYD7"/>
<accession>A0AAN1XYD7</accession>
<keyword evidence="1" id="KW-0732">Signal</keyword>
<organism evidence="2 3">
    <name type="scientific">Vulcanimicrobium alpinum</name>
    <dbReference type="NCBI Taxonomy" id="3016050"/>
    <lineage>
        <taxon>Bacteria</taxon>
        <taxon>Bacillati</taxon>
        <taxon>Vulcanimicrobiota</taxon>
        <taxon>Vulcanimicrobiia</taxon>
        <taxon>Vulcanimicrobiales</taxon>
        <taxon>Vulcanimicrobiaceae</taxon>
        <taxon>Vulcanimicrobium</taxon>
    </lineage>
</organism>
<dbReference type="Proteomes" id="UP001317532">
    <property type="component" value="Chromosome"/>
</dbReference>
<feature type="chain" id="PRO_5042979313" evidence="1">
    <location>
        <begin position="20"/>
        <end position="500"/>
    </location>
</feature>
<evidence type="ECO:0000313" key="3">
    <source>
        <dbReference type="Proteomes" id="UP001317532"/>
    </source>
</evidence>
<reference evidence="2 3" key="1">
    <citation type="journal article" date="2022" name="ISME Commun">
        <title>Vulcanimicrobium alpinus gen. nov. sp. nov., the first cultivated representative of the candidate phylum 'Eremiobacterota', is a metabolically versatile aerobic anoxygenic phototroph.</title>
        <authorList>
            <person name="Yabe S."/>
            <person name="Muto K."/>
            <person name="Abe K."/>
            <person name="Yokota A."/>
            <person name="Staudigel H."/>
            <person name="Tebo B.M."/>
        </authorList>
    </citation>
    <scope>NUCLEOTIDE SEQUENCE [LARGE SCALE GENOMIC DNA]</scope>
    <source>
        <strain evidence="2 3">WC8-2</strain>
    </source>
</reference>
<protein>
    <submittedName>
        <fullName evidence="2">Uncharacterized protein</fullName>
    </submittedName>
</protein>
<evidence type="ECO:0000256" key="1">
    <source>
        <dbReference type="SAM" id="SignalP"/>
    </source>
</evidence>